<dbReference type="PROSITE" id="PS51318">
    <property type="entry name" value="TAT"/>
    <property type="match status" value="1"/>
</dbReference>
<name>A0ABU5YVV5_9MYCO</name>
<evidence type="ECO:0000256" key="1">
    <source>
        <dbReference type="SAM" id="SignalP"/>
    </source>
</evidence>
<dbReference type="RefSeq" id="WP_225397905.1">
    <property type="nucleotide sequence ID" value="NZ_JAYJJQ010000006.1"/>
</dbReference>
<feature type="domain" description="PknH-like extracellular" evidence="2">
    <location>
        <begin position="50"/>
        <end position="235"/>
    </location>
</feature>
<evidence type="ECO:0000259" key="2">
    <source>
        <dbReference type="Pfam" id="PF14032"/>
    </source>
</evidence>
<gene>
    <name evidence="3" type="ORF">K5L39_08620</name>
</gene>
<protein>
    <submittedName>
        <fullName evidence="3">Sensor domain-containing protein</fullName>
    </submittedName>
</protein>
<feature type="chain" id="PRO_5046119179" evidence="1">
    <location>
        <begin position="36"/>
        <end position="239"/>
    </location>
</feature>
<dbReference type="Pfam" id="PF14032">
    <property type="entry name" value="PknH_C"/>
    <property type="match status" value="1"/>
</dbReference>
<evidence type="ECO:0000313" key="3">
    <source>
        <dbReference type="EMBL" id="MEB3069249.1"/>
    </source>
</evidence>
<accession>A0ABU5YVV5</accession>
<dbReference type="InterPro" id="IPR038232">
    <property type="entry name" value="PknH-like_Extracell_sf"/>
</dbReference>
<organism evidence="3 4">
    <name type="scientific">[Mycobacterium] vasticus</name>
    <dbReference type="NCBI Taxonomy" id="2875777"/>
    <lineage>
        <taxon>Bacteria</taxon>
        <taxon>Bacillati</taxon>
        <taxon>Actinomycetota</taxon>
        <taxon>Actinomycetes</taxon>
        <taxon>Mycobacteriales</taxon>
        <taxon>Mycobacteriaceae</taxon>
        <taxon>Mycolicibacter</taxon>
    </lineage>
</organism>
<feature type="signal peptide" evidence="1">
    <location>
        <begin position="1"/>
        <end position="35"/>
    </location>
</feature>
<dbReference type="Gene3D" id="3.40.1000.70">
    <property type="entry name" value="PknH-like extracellular domain"/>
    <property type="match status" value="1"/>
</dbReference>
<dbReference type="InterPro" id="IPR026954">
    <property type="entry name" value="PknH-like_Extracell"/>
</dbReference>
<reference evidence="3 4" key="1">
    <citation type="submission" date="2023-12" db="EMBL/GenBank/DDBJ databases">
        <title>Description of new species of Mycobacterium terrae complex isolated from sewage at the Sao Paulo Zoological Park Foundation in Brazil.</title>
        <authorList>
            <person name="Romagnoli C.L."/>
            <person name="Conceicao E.C."/>
            <person name="Machado E."/>
            <person name="Barreto L.B.P.F."/>
            <person name="Sharma A."/>
            <person name="Silva N.M."/>
            <person name="Marques L.E."/>
            <person name="Juliana M.A."/>
            <person name="Lourenco M.C.S."/>
            <person name="Digiampietri L.A."/>
            <person name="Suffys P.N."/>
            <person name="Viana-Niero C."/>
        </authorList>
    </citation>
    <scope>NUCLEOTIDE SEQUENCE [LARGE SCALE GENOMIC DNA]</scope>
    <source>
        <strain evidence="3 4">MYC017</strain>
    </source>
</reference>
<dbReference type="EMBL" id="JAYJJQ010000006">
    <property type="protein sequence ID" value="MEB3069249.1"/>
    <property type="molecule type" value="Genomic_DNA"/>
</dbReference>
<proteinExistence type="predicted"/>
<dbReference type="InterPro" id="IPR006311">
    <property type="entry name" value="TAT_signal"/>
</dbReference>
<comment type="caution">
    <text evidence="3">The sequence shown here is derived from an EMBL/GenBank/DDBJ whole genome shotgun (WGS) entry which is preliminary data.</text>
</comment>
<evidence type="ECO:0000313" key="4">
    <source>
        <dbReference type="Proteomes" id="UP001299283"/>
    </source>
</evidence>
<keyword evidence="1" id="KW-0732">Signal</keyword>
<sequence length="239" mass="24705">MQRDPSDRRRFGHLARAIAAGAAATLVVLPGPAAATPGAPGGDDSPVATVDLAALQLTSAEAGPIVKWPSDPPLDLSVYQTQTHPVGGASGTSDPQCATAVYAGLDSTYSGSGFTGLNYQELTGFGPKNSYSVISVVSSYDSEHAAANMVANTIQKWTDCTHKKVTGDVTGASQTRTVNNVVSTTEDIYLVNNVADNGACSHAMSSQDNIVVEVSACRTNIGLVKQGLQLANKMLIKLP</sequence>
<keyword evidence="4" id="KW-1185">Reference proteome</keyword>
<dbReference type="Proteomes" id="UP001299283">
    <property type="component" value="Unassembled WGS sequence"/>
</dbReference>